<dbReference type="AlphaFoldDB" id="C5BN66"/>
<dbReference type="Pfam" id="PF12626">
    <property type="entry name" value="PolyA_pol_arg_C"/>
    <property type="match status" value="1"/>
</dbReference>
<dbReference type="GO" id="GO:0043633">
    <property type="term" value="P:polyadenylation-dependent RNA catabolic process"/>
    <property type="evidence" value="ECO:0007669"/>
    <property type="project" value="InterPro"/>
</dbReference>
<keyword evidence="14" id="KW-1185">Reference proteome</keyword>
<feature type="active site" evidence="7">
    <location>
        <position position="158"/>
    </location>
</feature>
<evidence type="ECO:0000313" key="14">
    <source>
        <dbReference type="Proteomes" id="UP000009080"/>
    </source>
</evidence>
<dbReference type="SUPFAM" id="SSF81891">
    <property type="entry name" value="Poly A polymerase C-terminal region-like"/>
    <property type="match status" value="1"/>
</dbReference>
<dbReference type="HAMAP" id="MF_00957">
    <property type="entry name" value="PolyA_pol"/>
    <property type="match status" value="1"/>
</dbReference>
<keyword evidence="4 7" id="KW-0067">ATP-binding</keyword>
<organism evidence="13 14">
    <name type="scientific">Teredinibacter turnerae (strain ATCC 39867 / T7901)</name>
    <dbReference type="NCBI Taxonomy" id="377629"/>
    <lineage>
        <taxon>Bacteria</taxon>
        <taxon>Pseudomonadati</taxon>
        <taxon>Pseudomonadota</taxon>
        <taxon>Gammaproteobacteria</taxon>
        <taxon>Cellvibrionales</taxon>
        <taxon>Cellvibrionaceae</taxon>
        <taxon>Teredinibacter</taxon>
    </lineage>
</organism>
<evidence type="ECO:0000313" key="13">
    <source>
        <dbReference type="EMBL" id="ACR13823.1"/>
    </source>
</evidence>
<dbReference type="Pfam" id="PF01743">
    <property type="entry name" value="PolyA_pol"/>
    <property type="match status" value="1"/>
</dbReference>
<proteinExistence type="inferred from homology"/>
<feature type="active site" evidence="7">
    <location>
        <position position="79"/>
    </location>
</feature>
<evidence type="ECO:0000256" key="1">
    <source>
        <dbReference type="ARBA" id="ARBA00022664"/>
    </source>
</evidence>
<dbReference type="GO" id="GO:0006397">
    <property type="term" value="P:mRNA processing"/>
    <property type="evidence" value="ECO:0007669"/>
    <property type="project" value="UniProtKB-KW"/>
</dbReference>
<feature type="domain" description="Polymerase A arginine-rich C-terminal" evidence="11">
    <location>
        <begin position="332"/>
        <end position="454"/>
    </location>
</feature>
<accession>C5BN66</accession>
<feature type="region of interest" description="Disordered" evidence="9">
    <location>
        <begin position="426"/>
        <end position="463"/>
    </location>
</feature>
<evidence type="ECO:0000256" key="9">
    <source>
        <dbReference type="SAM" id="MobiDB-lite"/>
    </source>
</evidence>
<evidence type="ECO:0000256" key="5">
    <source>
        <dbReference type="ARBA" id="ARBA00022884"/>
    </source>
</evidence>
<feature type="domain" description="tRNA nucleotidyltransferase/poly(A) polymerase RNA and SrmB- binding" evidence="12">
    <location>
        <begin position="216"/>
        <end position="276"/>
    </location>
</feature>
<keyword evidence="3 7" id="KW-0547">Nucleotide-binding</keyword>
<evidence type="ECO:0000256" key="4">
    <source>
        <dbReference type="ARBA" id="ARBA00022840"/>
    </source>
</evidence>
<gene>
    <name evidence="7" type="primary">pcnB</name>
    <name evidence="13" type="ordered locus">TERTU_0570</name>
</gene>
<dbReference type="Pfam" id="PF12627">
    <property type="entry name" value="PolyA_pol_RNAbd"/>
    <property type="match status" value="1"/>
</dbReference>
<evidence type="ECO:0000256" key="6">
    <source>
        <dbReference type="ARBA" id="ARBA00023163"/>
    </source>
</evidence>
<dbReference type="OrthoDB" id="9805698at2"/>
<feature type="compositionally biased region" description="Basic residues" evidence="9">
    <location>
        <begin position="445"/>
        <end position="454"/>
    </location>
</feature>
<evidence type="ECO:0000256" key="3">
    <source>
        <dbReference type="ARBA" id="ARBA00022741"/>
    </source>
</evidence>
<dbReference type="GO" id="GO:1990817">
    <property type="term" value="F:poly(A) RNA polymerase activity"/>
    <property type="evidence" value="ECO:0007669"/>
    <property type="project" value="UniProtKB-UniRule"/>
</dbReference>
<dbReference type="InterPro" id="IPR010206">
    <property type="entry name" value="PolA_pol_I"/>
</dbReference>
<dbReference type="Gene3D" id="1.10.3090.10">
    <property type="entry name" value="cca-adding enzyme, domain 2"/>
    <property type="match status" value="1"/>
</dbReference>
<comment type="function">
    <text evidence="7">Adds poly(A) tail to the 3' end of many RNAs, which usually targets these RNAs for decay. Plays a significant role in the global control of gene expression, through influencing the rate of transcript degradation, and in the general RNA quality control.</text>
</comment>
<dbReference type="EC" id="2.7.7.19" evidence="7"/>
<feature type="domain" description="Poly A polymerase head" evidence="10">
    <location>
        <begin position="59"/>
        <end position="189"/>
    </location>
</feature>
<dbReference type="KEGG" id="ttu:TERTU_0570"/>
<evidence type="ECO:0000259" key="11">
    <source>
        <dbReference type="Pfam" id="PF12626"/>
    </source>
</evidence>
<evidence type="ECO:0000256" key="7">
    <source>
        <dbReference type="HAMAP-Rule" id="MF_00957"/>
    </source>
</evidence>
<dbReference type="PANTHER" id="PTHR43051:SF1">
    <property type="entry name" value="POLYNUCLEOTIDE ADENYLYLTRANSFERASE FAMILY PROTEIN"/>
    <property type="match status" value="1"/>
</dbReference>
<reference evidence="13 14" key="1">
    <citation type="journal article" date="2009" name="PLoS ONE">
        <title>The complete genome of Teredinibacter turnerae T7901: an intracellular endosymbiont of marine wood-boring bivalves (shipworms).</title>
        <authorList>
            <person name="Yang J.C."/>
            <person name="Madupu R."/>
            <person name="Durkin A.S."/>
            <person name="Ekborg N.A."/>
            <person name="Pedamallu C.S."/>
            <person name="Hostetler J.B."/>
            <person name="Radune D."/>
            <person name="Toms B.S."/>
            <person name="Henrissat B."/>
            <person name="Coutinho P.M."/>
            <person name="Schwarz S."/>
            <person name="Field L."/>
            <person name="Trindade-Silva A.E."/>
            <person name="Soares C.A.G."/>
            <person name="Elshahawi S."/>
            <person name="Hanora A."/>
            <person name="Schmidt E.W."/>
            <person name="Haygood M.G."/>
            <person name="Posfai J."/>
            <person name="Benner J."/>
            <person name="Madinger C."/>
            <person name="Nove J."/>
            <person name="Anton B."/>
            <person name="Chaudhary K."/>
            <person name="Foster J."/>
            <person name="Holman A."/>
            <person name="Kumar S."/>
            <person name="Lessard P.A."/>
            <person name="Luyten Y.A."/>
            <person name="Slatko B."/>
            <person name="Wood N."/>
            <person name="Wu B."/>
            <person name="Teplitski M."/>
            <person name="Mougous J.D."/>
            <person name="Ward N."/>
            <person name="Eisen J.A."/>
            <person name="Badger J.H."/>
            <person name="Distel D.L."/>
        </authorList>
    </citation>
    <scope>NUCLEOTIDE SEQUENCE [LARGE SCALE GENOMIC DNA]</scope>
    <source>
        <strain evidence="14">ATCC 39867 / T7901</strain>
    </source>
</reference>
<dbReference type="InterPro" id="IPR043519">
    <property type="entry name" value="NT_sf"/>
</dbReference>
<name>C5BN66_TERTT</name>
<comment type="catalytic activity">
    <reaction evidence="7">
        <text>RNA(n) + ATP = RNA(n)-3'-adenine ribonucleotide + diphosphate</text>
        <dbReference type="Rhea" id="RHEA:11332"/>
        <dbReference type="Rhea" id="RHEA-COMP:14527"/>
        <dbReference type="Rhea" id="RHEA-COMP:17347"/>
        <dbReference type="ChEBI" id="CHEBI:30616"/>
        <dbReference type="ChEBI" id="CHEBI:33019"/>
        <dbReference type="ChEBI" id="CHEBI:140395"/>
        <dbReference type="ChEBI" id="CHEBI:173115"/>
        <dbReference type="EC" id="2.7.7.19"/>
    </reaction>
</comment>
<dbReference type="PANTHER" id="PTHR43051">
    <property type="entry name" value="POLYNUCLEOTIDE ADENYLYLTRANSFERASE FAMILY PROTEIN"/>
    <property type="match status" value="1"/>
</dbReference>
<dbReference type="InterPro" id="IPR052191">
    <property type="entry name" value="tRNA_ntf/polyA_polymerase_I"/>
</dbReference>
<dbReference type="EMBL" id="CP001614">
    <property type="protein sequence ID" value="ACR13823.1"/>
    <property type="molecule type" value="Genomic_DNA"/>
</dbReference>
<dbReference type="NCBIfam" id="TIGR01942">
    <property type="entry name" value="pcnB"/>
    <property type="match status" value="1"/>
</dbReference>
<evidence type="ECO:0000259" key="10">
    <source>
        <dbReference type="Pfam" id="PF01743"/>
    </source>
</evidence>
<dbReference type="SUPFAM" id="SSF81301">
    <property type="entry name" value="Nucleotidyltransferase"/>
    <property type="match status" value="1"/>
</dbReference>
<keyword evidence="5 7" id="KW-0694">RNA-binding</keyword>
<dbReference type="eggNOG" id="COG0617">
    <property type="taxonomic scope" value="Bacteria"/>
</dbReference>
<dbReference type="CDD" id="cd05398">
    <property type="entry name" value="NT_ClassII-CCAase"/>
    <property type="match status" value="1"/>
</dbReference>
<dbReference type="Gene3D" id="3.30.460.10">
    <property type="entry name" value="Beta Polymerase, domain 2"/>
    <property type="match status" value="1"/>
</dbReference>
<dbReference type="Proteomes" id="UP000009080">
    <property type="component" value="Chromosome"/>
</dbReference>
<protein>
    <recommendedName>
        <fullName evidence="7">Poly(A) polymerase I</fullName>
        <shortName evidence="7">PAP I</shortName>
        <ecNumber evidence="7">2.7.7.19</ecNumber>
    </recommendedName>
</protein>
<dbReference type="HOGENOM" id="CLU_015961_0_0_6"/>
<dbReference type="InterPro" id="IPR025866">
    <property type="entry name" value="PolyA_pol_arg_C_dom"/>
</dbReference>
<sequence length="463" mass="53106">MLKQLLQFNKSRNEKRFGNARGPLGATVIPEKAHNIPRELISRNAIRVIDQLLDAGYEAYLVGGGVRDLLLGGKPKDFDVATSATPEQLRGIFRNARIIGKRFQIVHVRFGREIIEVTTFRDNHAVADDNQQAKQSEHGVLLRDNVYGNLKTDAERRDFTVNALYYNPRSRELLEFSTGLEDLNDRVIRIVGDPQTRYREDPVRLLRAVRFAAKLGFTIEPVTEAPIREHADYLTHIPPARLFEEVLKLFMSGSATATVNLLREYHLFKYLFPDTDFCMENGREPDRAMVMNAAANTDKRIRQGKKVTPAFIYAAFLWPALRASMRHLAKEQNLPTQEAMQRAAQGIISQQLAYTSIPKRFLIPMREIWTLQLRLPRRQGQRAFAMLEHPRFRAAYDFLLLREESGENCQGLGDWWTRFQADSQARDQMVEELSQPEAATPAAVRRPKRRRPRRSGSNPPSTD</sequence>
<dbReference type="GO" id="GO:0003723">
    <property type="term" value="F:RNA binding"/>
    <property type="evidence" value="ECO:0007669"/>
    <property type="project" value="UniProtKB-UniRule"/>
</dbReference>
<dbReference type="InterPro" id="IPR002646">
    <property type="entry name" value="PolA_pol_head_dom"/>
</dbReference>
<evidence type="ECO:0000256" key="2">
    <source>
        <dbReference type="ARBA" id="ARBA00022679"/>
    </source>
</evidence>
<dbReference type="STRING" id="377629.TERTU_0570"/>
<keyword evidence="1 7" id="KW-0507">mRNA processing</keyword>
<evidence type="ECO:0000256" key="8">
    <source>
        <dbReference type="RuleBase" id="RU003953"/>
    </source>
</evidence>
<feature type="active site" evidence="7">
    <location>
        <position position="77"/>
    </location>
</feature>
<comment type="similarity">
    <text evidence="7 8">Belongs to the tRNA nucleotidyltransferase/poly(A) polymerase family.</text>
</comment>
<evidence type="ECO:0000259" key="12">
    <source>
        <dbReference type="Pfam" id="PF12627"/>
    </source>
</evidence>
<dbReference type="GO" id="GO:0005524">
    <property type="term" value="F:ATP binding"/>
    <property type="evidence" value="ECO:0007669"/>
    <property type="project" value="UniProtKB-UniRule"/>
</dbReference>
<dbReference type="RefSeq" id="WP_015819938.1">
    <property type="nucleotide sequence ID" value="NC_012997.1"/>
</dbReference>
<keyword evidence="6 7" id="KW-0804">Transcription</keyword>
<dbReference type="InterPro" id="IPR032828">
    <property type="entry name" value="PolyA_RNA-bd"/>
</dbReference>
<keyword evidence="2 7" id="KW-0808">Transferase</keyword>